<proteinExistence type="predicted"/>
<protein>
    <recommendedName>
        <fullName evidence="4">Potassium channel tetramerisation-type BTB domain-containing protein</fullName>
    </recommendedName>
</protein>
<dbReference type="Gene3D" id="3.30.710.10">
    <property type="entry name" value="Potassium Channel Kv1.1, Chain A"/>
    <property type="match status" value="1"/>
</dbReference>
<name>A0AAN6G1B8_9PEZI</name>
<dbReference type="SUPFAM" id="SSF54695">
    <property type="entry name" value="POZ domain"/>
    <property type="match status" value="1"/>
</dbReference>
<dbReference type="Proteomes" id="UP001168146">
    <property type="component" value="Unassembled WGS sequence"/>
</dbReference>
<evidence type="ECO:0008006" key="4">
    <source>
        <dbReference type="Google" id="ProtNLM"/>
    </source>
</evidence>
<dbReference type="PANTHER" id="PTHR31758:SF2">
    <property type="entry name" value="BTB_POZ DOMAIN-CONTAINING PROTEIN YLR108C"/>
    <property type="match status" value="1"/>
</dbReference>
<comment type="caution">
    <text evidence="2">The sequence shown here is derived from an EMBL/GenBank/DDBJ whole genome shotgun (WGS) entry which is preliminary data.</text>
</comment>
<dbReference type="PANTHER" id="PTHR31758">
    <property type="entry name" value="BTB/POZ DOMAIN-CONTAINING PROTEIN YLR108C"/>
    <property type="match status" value="1"/>
</dbReference>
<evidence type="ECO:0000256" key="1">
    <source>
        <dbReference type="SAM" id="MobiDB-lite"/>
    </source>
</evidence>
<sequence length="787" mass="85463">MTDVRQTLVSSPTRVLTCMLDNGDDLWQQRVNFAAVADAQSPNAGLEGDRHDVFTFGISEPDPGATMSAQAPTQIDSQRTSCTNSTLYQPNDLLAGTARSGQSQTGSLSHAQDAPLQIQDAAASRRPVESSVWNWDTPLDTIGESASYYYEPQGELLQEHRELGPSSTDFSIPHAIGGVDGTWKLANCETACDSTQAHTVPTRPSSAVPPTAGVKRKLAVEQEPSEGNSDPKRTSCVMSDAGDGETPSPMDTRPPARLTRSQSTQNPRGPGITDAAENRPRQSGAESRRAHAGPSSTTSSRRPATEPPAPLVLPARKVFPIQIGDKLFRLSGASISSDAPSYFSQFFEEQLRQSESSDNVRTLYIDRDPATFEDISLHLQGYHIEPRDGPHFVKLFADAQFFSLPRLTAQLFASPIYVRIGDVEFQIPRDLFSNPGDSPNYFSLGFAIFFTTPTEVFPGLNQRTLLRPPSILPPSVPNRSAKTFADLLHLLKGYPVEIRSEEHRTELLRDVRYFHLKGLEQRLIPHTISYNLARKQSEILVRLEDIRQSGVSFVSDGAASSPASVSPEDSSASTPISPGWVFYQRPYVDSEAASLIVEIGSGEFTMLSIAPGAGSSAARVGRATFYRQTLSRITSLLSVIANKMNLPVTQPLGLMMLERGAGVAGLPGNSGLSDERVKVRIGPDAEVVVDGKRWPGIEDDEADSDASSMNIDSTGTPRAGGKRRRGGDEDEEGEEWIVWNAQWRVRVQPMQGAAPAGRSNMEVILGAVKIDAYSTERGRNAARGFLA</sequence>
<dbReference type="InterPro" id="IPR011333">
    <property type="entry name" value="SKP1/BTB/POZ_sf"/>
</dbReference>
<reference evidence="2" key="1">
    <citation type="submission" date="2021-12" db="EMBL/GenBank/DDBJ databases">
        <title>Black yeast isolated from Biological Soil Crust.</title>
        <authorList>
            <person name="Kurbessoian T."/>
        </authorList>
    </citation>
    <scope>NUCLEOTIDE SEQUENCE</scope>
    <source>
        <strain evidence="2">CCFEE 5208</strain>
    </source>
</reference>
<dbReference type="AlphaFoldDB" id="A0AAN6G1B8"/>
<accession>A0AAN6G1B8</accession>
<organism evidence="2 3">
    <name type="scientific">Friedmanniomyces endolithicus</name>
    <dbReference type="NCBI Taxonomy" id="329885"/>
    <lineage>
        <taxon>Eukaryota</taxon>
        <taxon>Fungi</taxon>
        <taxon>Dikarya</taxon>
        <taxon>Ascomycota</taxon>
        <taxon>Pezizomycotina</taxon>
        <taxon>Dothideomycetes</taxon>
        <taxon>Dothideomycetidae</taxon>
        <taxon>Mycosphaerellales</taxon>
        <taxon>Teratosphaeriaceae</taxon>
        <taxon>Friedmanniomyces</taxon>
    </lineage>
</organism>
<evidence type="ECO:0000313" key="3">
    <source>
        <dbReference type="Proteomes" id="UP001168146"/>
    </source>
</evidence>
<dbReference type="CDD" id="cd18316">
    <property type="entry name" value="BTB_POZ_KCTD-like"/>
    <property type="match status" value="1"/>
</dbReference>
<feature type="region of interest" description="Disordered" evidence="1">
    <location>
        <begin position="691"/>
        <end position="733"/>
    </location>
</feature>
<gene>
    <name evidence="2" type="ORF">LTR82_001717</name>
</gene>
<feature type="region of interest" description="Disordered" evidence="1">
    <location>
        <begin position="195"/>
        <end position="214"/>
    </location>
</feature>
<evidence type="ECO:0000313" key="2">
    <source>
        <dbReference type="EMBL" id="KAK0326957.1"/>
    </source>
</evidence>
<dbReference type="EMBL" id="JASUXU010000003">
    <property type="protein sequence ID" value="KAK0326957.1"/>
    <property type="molecule type" value="Genomic_DNA"/>
</dbReference>
<feature type="compositionally biased region" description="Polar residues" evidence="1">
    <location>
        <begin position="195"/>
        <end position="205"/>
    </location>
</feature>
<feature type="region of interest" description="Disordered" evidence="1">
    <location>
        <begin position="220"/>
        <end position="311"/>
    </location>
</feature>